<dbReference type="CDD" id="cd00293">
    <property type="entry name" value="USP-like"/>
    <property type="match status" value="1"/>
</dbReference>
<dbReference type="PRINTS" id="PR01438">
    <property type="entry name" value="UNVRSLSTRESS"/>
</dbReference>
<dbReference type="AlphaFoldDB" id="A0A368XIY8"/>
<evidence type="ECO:0000259" key="2">
    <source>
        <dbReference type="Pfam" id="PF00582"/>
    </source>
</evidence>
<accession>A0A368XIY8</accession>
<dbReference type="PANTHER" id="PTHR46268">
    <property type="entry name" value="STRESS RESPONSE PROTEIN NHAX"/>
    <property type="match status" value="1"/>
</dbReference>
<organism evidence="3 4">
    <name type="scientific">Saliterribacillus persicus</name>
    <dbReference type="NCBI Taxonomy" id="930114"/>
    <lineage>
        <taxon>Bacteria</taxon>
        <taxon>Bacillati</taxon>
        <taxon>Bacillota</taxon>
        <taxon>Bacilli</taxon>
        <taxon>Bacillales</taxon>
        <taxon>Bacillaceae</taxon>
        <taxon>Saliterribacillus</taxon>
    </lineage>
</organism>
<dbReference type="EMBL" id="QPJJ01000008">
    <property type="protein sequence ID" value="RCW66988.1"/>
    <property type="molecule type" value="Genomic_DNA"/>
</dbReference>
<dbReference type="SUPFAM" id="SSF52402">
    <property type="entry name" value="Adenine nucleotide alpha hydrolases-like"/>
    <property type="match status" value="1"/>
</dbReference>
<feature type="domain" description="UspA" evidence="2">
    <location>
        <begin position="1"/>
        <end position="138"/>
    </location>
</feature>
<reference evidence="3 4" key="1">
    <citation type="submission" date="2018-07" db="EMBL/GenBank/DDBJ databases">
        <title>Genomic Encyclopedia of Type Strains, Phase IV (KMG-IV): sequencing the most valuable type-strain genomes for metagenomic binning, comparative biology and taxonomic classification.</title>
        <authorList>
            <person name="Goeker M."/>
        </authorList>
    </citation>
    <scope>NUCLEOTIDE SEQUENCE [LARGE SCALE GENOMIC DNA]</scope>
    <source>
        <strain evidence="3 4">DSM 27696</strain>
    </source>
</reference>
<evidence type="ECO:0000313" key="3">
    <source>
        <dbReference type="EMBL" id="RCW66988.1"/>
    </source>
</evidence>
<gene>
    <name evidence="3" type="ORF">DFR57_10884</name>
</gene>
<dbReference type="OrthoDB" id="9777884at2"/>
<dbReference type="PANTHER" id="PTHR46268:SF6">
    <property type="entry name" value="UNIVERSAL STRESS PROTEIN UP12"/>
    <property type="match status" value="1"/>
</dbReference>
<protein>
    <submittedName>
        <fullName evidence="3">Nucleotide-binding universal stress UspA family protein</fullName>
    </submittedName>
</protein>
<dbReference type="InterPro" id="IPR014729">
    <property type="entry name" value="Rossmann-like_a/b/a_fold"/>
</dbReference>
<evidence type="ECO:0000313" key="4">
    <source>
        <dbReference type="Proteomes" id="UP000252585"/>
    </source>
</evidence>
<keyword evidence="4" id="KW-1185">Reference proteome</keyword>
<comment type="similarity">
    <text evidence="1">Belongs to the universal stress protein A family.</text>
</comment>
<dbReference type="InterPro" id="IPR006015">
    <property type="entry name" value="Universal_stress_UspA"/>
</dbReference>
<dbReference type="RefSeq" id="WP_114353135.1">
    <property type="nucleotide sequence ID" value="NZ_QPJJ01000008.1"/>
</dbReference>
<proteinExistence type="inferred from homology"/>
<dbReference type="InterPro" id="IPR006016">
    <property type="entry name" value="UspA"/>
</dbReference>
<dbReference type="Proteomes" id="UP000252585">
    <property type="component" value="Unassembled WGS sequence"/>
</dbReference>
<sequence>MYKNILLASDGSKHAIRALTQAINLAKEVEEATVTIVSVVDRAKSKKAVGKDDKDEVIDTPSNALRETEDALTQQNIPYKVQLLYGDASEEIVDYIDKNQIDIGIIGSRGLNALQEMVLGSVSHKVAKYAKCPILIVK</sequence>
<evidence type="ECO:0000256" key="1">
    <source>
        <dbReference type="ARBA" id="ARBA00008791"/>
    </source>
</evidence>
<dbReference type="Gene3D" id="3.40.50.620">
    <property type="entry name" value="HUPs"/>
    <property type="match status" value="1"/>
</dbReference>
<comment type="caution">
    <text evidence="3">The sequence shown here is derived from an EMBL/GenBank/DDBJ whole genome shotgun (WGS) entry which is preliminary data.</text>
</comment>
<name>A0A368XIY8_9BACI</name>
<dbReference type="Pfam" id="PF00582">
    <property type="entry name" value="Usp"/>
    <property type="match status" value="1"/>
</dbReference>